<sequence length="442" mass="50781">MLNINDLEWPGIKFIDPSCRTGRYKKKFYKAFLPCAKDILLDFKNKKILETLYAENLIPETTKSKIKVDGFIEIYRQKTENYNVKSKYWPTTLSKEACLAYIKLNQTLLKYGYGCIDGHTNNFIIQRNSKPLWCDIGSFIPTNNYPYIGLNEFIKCMLYPLILRSQGEIFDPLMREALDGKIPINLMKKVTGVDIAYAGTRENILKHLENFTNTLTFDWKKTTWSEYYTDENISQSFNINNCRAINWKNEPRKLVISRLLKILNPKTVIDLGSNAGVFSIMAATNGAEVLSVEPDDAAACKFLKNIQNKDKGIKIKIMVDKVGNGHEKRGELALALALTHHMFFTHEYRLPIIARELASHTSNSLITEFMPMGLGKLKPIPDPLPENYNLTILTNELTKYFKNVEIIDYDMPKNRAKRILILCTNKISDSALRKIKPEIRPT</sequence>
<organism evidence="2 3">
    <name type="scientific">Desulfomicrobium apsheronum</name>
    <dbReference type="NCBI Taxonomy" id="52560"/>
    <lineage>
        <taxon>Bacteria</taxon>
        <taxon>Pseudomonadati</taxon>
        <taxon>Thermodesulfobacteriota</taxon>
        <taxon>Desulfovibrionia</taxon>
        <taxon>Desulfovibrionales</taxon>
        <taxon>Desulfomicrobiaceae</taxon>
        <taxon>Desulfomicrobium</taxon>
    </lineage>
</organism>
<dbReference type="InterPro" id="IPR015985">
    <property type="entry name" value="TehB-like_dom"/>
</dbReference>
<gene>
    <name evidence="2" type="ORF">SAMN04488082_10671</name>
</gene>
<protein>
    <submittedName>
        <fullName evidence="2">Tellurite resistance protein TehB</fullName>
    </submittedName>
</protein>
<dbReference type="InterPro" id="IPR029063">
    <property type="entry name" value="SAM-dependent_MTases_sf"/>
</dbReference>
<evidence type="ECO:0000259" key="1">
    <source>
        <dbReference type="Pfam" id="PF03848"/>
    </source>
</evidence>
<evidence type="ECO:0000313" key="2">
    <source>
        <dbReference type="EMBL" id="SFJ73416.1"/>
    </source>
</evidence>
<reference evidence="3" key="1">
    <citation type="submission" date="2016-10" db="EMBL/GenBank/DDBJ databases">
        <authorList>
            <person name="Varghese N."/>
            <person name="Submissions S."/>
        </authorList>
    </citation>
    <scope>NUCLEOTIDE SEQUENCE [LARGE SCALE GENOMIC DNA]</scope>
    <source>
        <strain evidence="3">DSM 5918</strain>
    </source>
</reference>
<keyword evidence="3" id="KW-1185">Reference proteome</keyword>
<feature type="domain" description="Tellurite resistance methyltransferase TehB-like" evidence="1">
    <location>
        <begin position="260"/>
        <end position="410"/>
    </location>
</feature>
<evidence type="ECO:0000313" key="3">
    <source>
        <dbReference type="Proteomes" id="UP000198635"/>
    </source>
</evidence>
<dbReference type="AlphaFoldDB" id="A0A1I3TUU2"/>
<dbReference type="Gene3D" id="3.40.50.150">
    <property type="entry name" value="Vaccinia Virus protein VP39"/>
    <property type="match status" value="1"/>
</dbReference>
<dbReference type="Proteomes" id="UP000198635">
    <property type="component" value="Unassembled WGS sequence"/>
</dbReference>
<name>A0A1I3TUU2_9BACT</name>
<dbReference type="OrthoDB" id="9765084at2"/>
<dbReference type="Pfam" id="PF03848">
    <property type="entry name" value="TehB"/>
    <property type="match status" value="1"/>
</dbReference>
<accession>A0A1I3TUU2</accession>
<dbReference type="EMBL" id="FORX01000006">
    <property type="protein sequence ID" value="SFJ73416.1"/>
    <property type="molecule type" value="Genomic_DNA"/>
</dbReference>
<dbReference type="RefSeq" id="WP_092373891.1">
    <property type="nucleotide sequence ID" value="NZ_FORX01000006.1"/>
</dbReference>
<proteinExistence type="predicted"/>
<dbReference type="SUPFAM" id="SSF53335">
    <property type="entry name" value="S-adenosyl-L-methionine-dependent methyltransferases"/>
    <property type="match status" value="1"/>
</dbReference>
<dbReference type="STRING" id="52560.SAMN04488082_10671"/>